<evidence type="ECO:0000313" key="4">
    <source>
        <dbReference type="EMBL" id="KAK6520821.1"/>
    </source>
</evidence>
<sequence length="324" mass="36105">MSSSNYAYKVALVGAGGNQGKHIAEELVKGGKHTVTAITRADSKAKLPAGVVPKVVDYNDTSSLVEGLRGQDVLIITMSVAAPPDTQTKLIDAAKEAGVKFVIPNEWGYDIERNPQLLYDMLVGERAIKIREYCQSKEVSFVGVAGGFWYEFSLGGGDIRYGFEIEKREFTRIDGGDIKISTSTWEQVARGTASLLGLKIYPETEEDKEQTISSFFGKSFCVESFNVSQNDMFEELKKVTGTTDADWKITTENHKERYDRAIKMFQVDGDWRGFGMAMYTRAFFPDQAAVMPNTQNKLHNLPQEDFEECTKGAVEYGKTFTMYG</sequence>
<comment type="caution">
    <text evidence="4">The sequence shown here is derived from an EMBL/GenBank/DDBJ whole genome shotgun (WGS) entry which is preliminary data.</text>
</comment>
<dbReference type="InterPro" id="IPR008030">
    <property type="entry name" value="NmrA-like"/>
</dbReference>
<dbReference type="AlphaFoldDB" id="A0AAN8P951"/>
<dbReference type="InterPro" id="IPR051609">
    <property type="entry name" value="NmrA/Isoflavone_reductase-like"/>
</dbReference>
<protein>
    <recommendedName>
        <fullName evidence="3">NmrA-like domain-containing protein</fullName>
    </recommendedName>
</protein>
<dbReference type="Pfam" id="PF05368">
    <property type="entry name" value="NmrA"/>
    <property type="match status" value="1"/>
</dbReference>
<dbReference type="PANTHER" id="PTHR47706">
    <property type="entry name" value="NMRA-LIKE FAMILY PROTEIN"/>
    <property type="match status" value="1"/>
</dbReference>
<evidence type="ECO:0000313" key="5">
    <source>
        <dbReference type="Proteomes" id="UP001307849"/>
    </source>
</evidence>
<evidence type="ECO:0000256" key="2">
    <source>
        <dbReference type="ARBA" id="ARBA00023002"/>
    </source>
</evidence>
<dbReference type="Proteomes" id="UP001307849">
    <property type="component" value="Unassembled WGS sequence"/>
</dbReference>
<proteinExistence type="predicted"/>
<keyword evidence="1" id="KW-0521">NADP</keyword>
<dbReference type="InterPro" id="IPR036291">
    <property type="entry name" value="NAD(P)-bd_dom_sf"/>
</dbReference>
<dbReference type="Gene3D" id="3.40.50.720">
    <property type="entry name" value="NAD(P)-binding Rossmann-like Domain"/>
    <property type="match status" value="1"/>
</dbReference>
<dbReference type="SUPFAM" id="SSF51735">
    <property type="entry name" value="NAD(P)-binding Rossmann-fold domains"/>
    <property type="match status" value="1"/>
</dbReference>
<name>A0AAN8P951_9PEZI</name>
<evidence type="ECO:0000256" key="1">
    <source>
        <dbReference type="ARBA" id="ARBA00022857"/>
    </source>
</evidence>
<organism evidence="4 5">
    <name type="scientific">Arthrobotrys conoides</name>
    <dbReference type="NCBI Taxonomy" id="74498"/>
    <lineage>
        <taxon>Eukaryota</taxon>
        <taxon>Fungi</taxon>
        <taxon>Dikarya</taxon>
        <taxon>Ascomycota</taxon>
        <taxon>Pezizomycotina</taxon>
        <taxon>Orbiliomycetes</taxon>
        <taxon>Orbiliales</taxon>
        <taxon>Orbiliaceae</taxon>
        <taxon>Arthrobotrys</taxon>
    </lineage>
</organism>
<gene>
    <name evidence="4" type="ORF">TWF506_001064</name>
</gene>
<dbReference type="EMBL" id="JAVHJM010000001">
    <property type="protein sequence ID" value="KAK6520821.1"/>
    <property type="molecule type" value="Genomic_DNA"/>
</dbReference>
<dbReference type="PANTHER" id="PTHR47706:SF7">
    <property type="entry name" value="CIPA-LIKE, PUTATIVE (AFU_ORTHOLOGUE AFUA_1G01630)-RELATED"/>
    <property type="match status" value="1"/>
</dbReference>
<feature type="domain" description="NmrA-like" evidence="3">
    <location>
        <begin position="9"/>
        <end position="140"/>
    </location>
</feature>
<dbReference type="GO" id="GO:0016491">
    <property type="term" value="F:oxidoreductase activity"/>
    <property type="evidence" value="ECO:0007669"/>
    <property type="project" value="UniProtKB-KW"/>
</dbReference>
<keyword evidence="5" id="KW-1185">Reference proteome</keyword>
<reference evidence="4 5" key="1">
    <citation type="submission" date="2019-10" db="EMBL/GenBank/DDBJ databases">
        <authorList>
            <person name="Palmer J.M."/>
        </authorList>
    </citation>
    <scope>NUCLEOTIDE SEQUENCE [LARGE SCALE GENOMIC DNA]</scope>
    <source>
        <strain evidence="4 5">TWF506</strain>
    </source>
</reference>
<keyword evidence="2" id="KW-0560">Oxidoreductase</keyword>
<accession>A0AAN8P951</accession>
<evidence type="ECO:0000259" key="3">
    <source>
        <dbReference type="Pfam" id="PF05368"/>
    </source>
</evidence>